<dbReference type="Proteomes" id="UP001158576">
    <property type="component" value="Chromosome 1"/>
</dbReference>
<protein>
    <submittedName>
        <fullName evidence="1">Oidioi.mRNA.OKI2018_I69.chr1.g1346.t1.cds</fullName>
    </submittedName>
</protein>
<name>A0ABN7SMM3_OIKDI</name>
<sequence>MKKLNYSTDAQEVELFPQGTYDSRDVDSDKLATTLTKNGSKSLVENRQQYSLKYWKKAVEDIALTPEGEKVSCDELFNVYTVRAPINHGLCRQPKCLPAGSRLQFEMVKNFASKILAKHNAFQECRMLTSIFERLTTDKYSFSNDLELEEKTTVCRIVEECKCAELVVNYPDMVVKQLKEGRFYTPVNENVKSDAHGLFDKEQIEGKTGVLSYKYWQPHTTTIKVLKTQTMKDETDKLDYTIFYKKKDKHDHEEPNITDHMLESVYCTPGGCVDFFEFQNENWCVPMKFDDRAGKHGLVTVKITFAGEINGSWDAFVTKIPVEDLILDKAKNEALVDRVTPKK</sequence>
<evidence type="ECO:0000313" key="1">
    <source>
        <dbReference type="EMBL" id="CAG5104570.1"/>
    </source>
</evidence>
<proteinExistence type="predicted"/>
<accession>A0ABN7SMM3</accession>
<dbReference type="EMBL" id="OU015566">
    <property type="protein sequence ID" value="CAG5104570.1"/>
    <property type="molecule type" value="Genomic_DNA"/>
</dbReference>
<gene>
    <name evidence="1" type="ORF">OKIOD_LOCUS10111</name>
</gene>
<organism evidence="1 2">
    <name type="scientific">Oikopleura dioica</name>
    <name type="common">Tunicate</name>
    <dbReference type="NCBI Taxonomy" id="34765"/>
    <lineage>
        <taxon>Eukaryota</taxon>
        <taxon>Metazoa</taxon>
        <taxon>Chordata</taxon>
        <taxon>Tunicata</taxon>
        <taxon>Appendicularia</taxon>
        <taxon>Copelata</taxon>
        <taxon>Oikopleuridae</taxon>
        <taxon>Oikopleura</taxon>
    </lineage>
</organism>
<keyword evidence="2" id="KW-1185">Reference proteome</keyword>
<evidence type="ECO:0000313" key="2">
    <source>
        <dbReference type="Proteomes" id="UP001158576"/>
    </source>
</evidence>
<reference evidence="1 2" key="1">
    <citation type="submission" date="2021-04" db="EMBL/GenBank/DDBJ databases">
        <authorList>
            <person name="Bliznina A."/>
        </authorList>
    </citation>
    <scope>NUCLEOTIDE SEQUENCE [LARGE SCALE GENOMIC DNA]</scope>
</reference>